<sequence>MASAKDAAAPRPLHIRDVSNSSTPSSKTLNPLSSKVTTILSTSYADSDFRDALQLLDGRGLLNTPETRRQLRLDLQREVIESNGHVVSQFGRVADQLCRIGLTLDKLNNNYQQVQTRITAAHQETEPMLEEACALIQKRAEADSKQHLLKLVRLQFILSDDEVASLTSTAEPVDDRFFASLTKAKRISKDSEILLGFEKQTLGLQVMEQTSKHLNLAFQKLYKWVQREFKSLNLENPQMSSSIRRAGV</sequence>
<feature type="domain" description="Conserved oligomeric complex COG6 N-terminal" evidence="12">
    <location>
        <begin position="56"/>
        <end position="169"/>
    </location>
</feature>
<evidence type="ECO:0000256" key="8">
    <source>
        <dbReference type="ARBA" id="ARBA00031348"/>
    </source>
</evidence>
<evidence type="ECO:0000259" key="12">
    <source>
        <dbReference type="Pfam" id="PF06419"/>
    </source>
</evidence>
<evidence type="ECO:0000259" key="13">
    <source>
        <dbReference type="Pfam" id="PF20653"/>
    </source>
</evidence>
<keyword evidence="7 10" id="KW-0472">Membrane</keyword>
<dbReference type="EMBL" id="QAPG01000799">
    <property type="protein sequence ID" value="TDZ28613.1"/>
    <property type="molecule type" value="Genomic_DNA"/>
</dbReference>
<dbReference type="PANTHER" id="PTHR21506">
    <property type="entry name" value="COMPONENT OF OLIGOMERIC GOLGI COMPLEX 6"/>
    <property type="match status" value="1"/>
</dbReference>
<evidence type="ECO:0000256" key="9">
    <source>
        <dbReference type="ARBA" id="ARBA00043873"/>
    </source>
</evidence>
<protein>
    <recommendedName>
        <fullName evidence="3 10">Conserved oligomeric Golgi complex subunit 6</fullName>
        <shortName evidence="10">COG complex subunit 6</shortName>
    </recommendedName>
    <alternativeName>
        <fullName evidence="8 10">Component of oligomeric Golgi complex 6</fullName>
    </alternativeName>
</protein>
<evidence type="ECO:0000256" key="3">
    <source>
        <dbReference type="ARBA" id="ARBA00020973"/>
    </source>
</evidence>
<keyword evidence="5 10" id="KW-0653">Protein transport</keyword>
<comment type="subcellular location">
    <subcellularLocation>
        <location evidence="1 10">Golgi apparatus membrane</location>
        <topology evidence="1 10">Peripheral membrane protein</topology>
    </subcellularLocation>
</comment>
<proteinExistence type="inferred from homology"/>
<evidence type="ECO:0000256" key="1">
    <source>
        <dbReference type="ARBA" id="ARBA00004395"/>
    </source>
</evidence>
<reference evidence="14 15" key="1">
    <citation type="submission" date="2018-11" db="EMBL/GenBank/DDBJ databases">
        <title>Genome sequence and assembly of Colletotrichum spinosum.</title>
        <authorList>
            <person name="Gan P."/>
            <person name="Shirasu K."/>
        </authorList>
    </citation>
    <scope>NUCLEOTIDE SEQUENCE [LARGE SCALE GENOMIC DNA]</scope>
    <source>
        <strain evidence="14 15">CBS 515.97</strain>
    </source>
</reference>
<evidence type="ECO:0000256" key="7">
    <source>
        <dbReference type="ARBA" id="ARBA00023136"/>
    </source>
</evidence>
<evidence type="ECO:0000313" key="15">
    <source>
        <dbReference type="Proteomes" id="UP000295083"/>
    </source>
</evidence>
<dbReference type="Proteomes" id="UP000295083">
    <property type="component" value="Unassembled WGS sequence"/>
</dbReference>
<dbReference type="GO" id="GO:0006891">
    <property type="term" value="P:intra-Golgi vesicle-mediated transport"/>
    <property type="evidence" value="ECO:0007669"/>
    <property type="project" value="UniProtKB-UniRule"/>
</dbReference>
<feature type="compositionally biased region" description="Polar residues" evidence="11">
    <location>
        <begin position="18"/>
        <end position="31"/>
    </location>
</feature>
<dbReference type="InterPro" id="IPR010490">
    <property type="entry name" value="COG6"/>
</dbReference>
<name>A0A4R8Q4E7_9PEZI</name>
<evidence type="ECO:0000256" key="4">
    <source>
        <dbReference type="ARBA" id="ARBA00022448"/>
    </source>
</evidence>
<dbReference type="InterPro" id="IPR048368">
    <property type="entry name" value="COG6_N"/>
</dbReference>
<comment type="function">
    <text evidence="9">Acts as a component of the peripheral membrane COG complex that is involved in intra-Golgi protein trafficking. COG is located at the cis-Golgi, and regulates tethering of retrograde intra-Golgi vesicles and possibly a number of other membrane trafficking events.</text>
</comment>
<evidence type="ECO:0000256" key="2">
    <source>
        <dbReference type="ARBA" id="ARBA00011023"/>
    </source>
</evidence>
<evidence type="ECO:0000256" key="10">
    <source>
        <dbReference type="RuleBase" id="RU365075"/>
    </source>
</evidence>
<comment type="subunit">
    <text evidence="10">Component of the conserved oligomeric Golgi complex.</text>
</comment>
<dbReference type="GO" id="GO:0000139">
    <property type="term" value="C:Golgi membrane"/>
    <property type="evidence" value="ECO:0007669"/>
    <property type="project" value="UniProtKB-SubCell"/>
</dbReference>
<keyword evidence="15" id="KW-1185">Reference proteome</keyword>
<feature type="region of interest" description="Disordered" evidence="11">
    <location>
        <begin position="1"/>
        <end position="31"/>
    </location>
</feature>
<dbReference type="GO" id="GO:0015031">
    <property type="term" value="P:protein transport"/>
    <property type="evidence" value="ECO:0007669"/>
    <property type="project" value="UniProtKB-KW"/>
</dbReference>
<organism evidence="14 15">
    <name type="scientific">Colletotrichum spinosum</name>
    <dbReference type="NCBI Taxonomy" id="1347390"/>
    <lineage>
        <taxon>Eukaryota</taxon>
        <taxon>Fungi</taxon>
        <taxon>Dikarya</taxon>
        <taxon>Ascomycota</taxon>
        <taxon>Pezizomycotina</taxon>
        <taxon>Sordariomycetes</taxon>
        <taxon>Hypocreomycetidae</taxon>
        <taxon>Glomerellales</taxon>
        <taxon>Glomerellaceae</taxon>
        <taxon>Colletotrichum</taxon>
        <taxon>Colletotrichum orbiculare species complex</taxon>
    </lineage>
</organism>
<evidence type="ECO:0000256" key="5">
    <source>
        <dbReference type="ARBA" id="ARBA00022927"/>
    </source>
</evidence>
<dbReference type="InterPro" id="IPR048369">
    <property type="entry name" value="COG6_C"/>
</dbReference>
<comment type="function">
    <text evidence="10">Acts as component of the peripheral membrane COG complex that is involved in intra-Golgi protein trafficking. COG is located at the cis-Golgi, and regulates tethering of retrograde intra-Golgi vesicles and possibly a number of other membrane trafficking events.</text>
</comment>
<dbReference type="GO" id="GO:0017119">
    <property type="term" value="C:Golgi transport complex"/>
    <property type="evidence" value="ECO:0007669"/>
    <property type="project" value="UniProtKB-UniRule"/>
</dbReference>
<dbReference type="Pfam" id="PF20653">
    <property type="entry name" value="COG6_C"/>
    <property type="match status" value="1"/>
</dbReference>
<evidence type="ECO:0000313" key="14">
    <source>
        <dbReference type="EMBL" id="TDZ28613.1"/>
    </source>
</evidence>
<accession>A0A4R8Q4E7</accession>
<comment type="similarity">
    <text evidence="2 10">Belongs to the COG6 family.</text>
</comment>
<comment type="caution">
    <text evidence="14">The sequence shown here is derived from an EMBL/GenBank/DDBJ whole genome shotgun (WGS) entry which is preliminary data.</text>
</comment>
<keyword evidence="6 10" id="KW-0333">Golgi apparatus</keyword>
<evidence type="ECO:0000256" key="11">
    <source>
        <dbReference type="SAM" id="MobiDB-lite"/>
    </source>
</evidence>
<feature type="domain" description="Conserved Oligomeric Golgi complex subunit 6 C-terminal" evidence="13">
    <location>
        <begin position="200"/>
        <end position="246"/>
    </location>
</feature>
<dbReference type="AlphaFoldDB" id="A0A4R8Q4E7"/>
<dbReference type="Pfam" id="PF06419">
    <property type="entry name" value="COG6_N"/>
    <property type="match status" value="1"/>
</dbReference>
<dbReference type="PANTHER" id="PTHR21506:SF0">
    <property type="entry name" value="CONSERVED OLIGOMERIC GOLGI COMPLEX SUBUNIT 6"/>
    <property type="match status" value="1"/>
</dbReference>
<evidence type="ECO:0000256" key="6">
    <source>
        <dbReference type="ARBA" id="ARBA00023034"/>
    </source>
</evidence>
<gene>
    <name evidence="14" type="primary">COG6</name>
    <name evidence="14" type="ORF">C8035_v011504</name>
</gene>
<keyword evidence="4 10" id="KW-0813">Transport</keyword>